<evidence type="ECO:0000313" key="3">
    <source>
        <dbReference type="Proteomes" id="UP000231407"/>
    </source>
</evidence>
<feature type="transmembrane region" description="Helical" evidence="1">
    <location>
        <begin position="155"/>
        <end position="177"/>
    </location>
</feature>
<evidence type="ECO:0000256" key="1">
    <source>
        <dbReference type="SAM" id="Phobius"/>
    </source>
</evidence>
<sequence>MPLGYDPGLYLYGFKNFPFTIPWLKATFPPGLFALVKLIPFDPTYLVVPLILFFSILMFVALYLLINRLFDKKAAWWAIFLLTCSLVQYRVYYWYYLKNVAALALLFFTFYCLLQKSYWAVFWGVLTVYFHSPTDFILYSALISGVIFFKGRRPYFLLTLILTLLLVSPYIISNLNFSFTPIVQGIVTSIGQPSGTFYEPLQVLVLGILYLPLGLWAFVKNYKKYPFLILPIMGLMVTTVFRLFFYRRLLIYLDIFLLTFASLYLSKVKTKLVGILVIANLVFITFFVKRTAYPLINFDEFREIQQIEVDGYLLATDEMNSPWLMGYSKARQVITTGLNPADNYWTPDEWNQFWFGTLEKEVEELKKLPQPLYIYHSDRQLVLPFVNDYQCFQKISWRVYKFVCK</sequence>
<feature type="transmembrane region" description="Helical" evidence="1">
    <location>
        <begin position="73"/>
        <end position="89"/>
    </location>
</feature>
<dbReference type="Proteomes" id="UP000231407">
    <property type="component" value="Unassembled WGS sequence"/>
</dbReference>
<comment type="caution">
    <text evidence="2">The sequence shown here is derived from an EMBL/GenBank/DDBJ whole genome shotgun (WGS) entry which is preliminary data.</text>
</comment>
<reference evidence="3" key="1">
    <citation type="submission" date="2017-09" db="EMBL/GenBank/DDBJ databases">
        <title>Depth-based differentiation of microbial function through sediment-hosted aquifers and enrichment of novel symbionts in the deep terrestrial subsurface.</title>
        <authorList>
            <person name="Probst A.J."/>
            <person name="Ladd B."/>
            <person name="Jarett J.K."/>
            <person name="Geller-Mcgrath D.E."/>
            <person name="Sieber C.M.K."/>
            <person name="Emerson J.B."/>
            <person name="Anantharaman K."/>
            <person name="Thomas B.C."/>
            <person name="Malmstrom R."/>
            <person name="Stieglmeier M."/>
            <person name="Klingl A."/>
            <person name="Woyke T."/>
            <person name="Ryan C.M."/>
            <person name="Banfield J.F."/>
        </authorList>
    </citation>
    <scope>NUCLEOTIDE SEQUENCE [LARGE SCALE GENOMIC DNA]</scope>
</reference>
<name>A0A2M7ASJ2_9BACT</name>
<keyword evidence="1" id="KW-0812">Transmembrane</keyword>
<feature type="transmembrane region" description="Helical" evidence="1">
    <location>
        <begin position="225"/>
        <end position="244"/>
    </location>
</feature>
<proteinExistence type="predicted"/>
<accession>A0A2M7ASJ2</accession>
<dbReference type="EMBL" id="PEWA01000018">
    <property type="protein sequence ID" value="PIU73580.1"/>
    <property type="molecule type" value="Genomic_DNA"/>
</dbReference>
<gene>
    <name evidence="2" type="ORF">COS78_01545</name>
</gene>
<evidence type="ECO:0008006" key="4">
    <source>
        <dbReference type="Google" id="ProtNLM"/>
    </source>
</evidence>
<keyword evidence="1" id="KW-0472">Membrane</keyword>
<feature type="transmembrane region" description="Helical" evidence="1">
    <location>
        <begin position="249"/>
        <end position="266"/>
    </location>
</feature>
<organism evidence="2 3">
    <name type="scientific">Candidatus Shapirobacteria bacterium CG06_land_8_20_14_3_00_40_12</name>
    <dbReference type="NCBI Taxonomy" id="1974881"/>
    <lineage>
        <taxon>Bacteria</taxon>
        <taxon>Candidatus Shapironibacteriota</taxon>
    </lineage>
</organism>
<evidence type="ECO:0000313" key="2">
    <source>
        <dbReference type="EMBL" id="PIU73580.1"/>
    </source>
</evidence>
<protein>
    <recommendedName>
        <fullName evidence="4">Glycosyltransferase RgtA/B/C/D-like domain-containing protein</fullName>
    </recommendedName>
</protein>
<feature type="transmembrane region" description="Helical" evidence="1">
    <location>
        <begin position="95"/>
        <end position="114"/>
    </location>
</feature>
<feature type="transmembrane region" description="Helical" evidence="1">
    <location>
        <begin position="121"/>
        <end position="149"/>
    </location>
</feature>
<feature type="transmembrane region" description="Helical" evidence="1">
    <location>
        <begin position="45"/>
        <end position="66"/>
    </location>
</feature>
<feature type="transmembrane region" description="Helical" evidence="1">
    <location>
        <begin position="272"/>
        <end position="288"/>
    </location>
</feature>
<dbReference type="AlphaFoldDB" id="A0A2M7ASJ2"/>
<feature type="transmembrane region" description="Helical" evidence="1">
    <location>
        <begin position="197"/>
        <end position="219"/>
    </location>
</feature>
<keyword evidence="1" id="KW-1133">Transmembrane helix</keyword>